<sequence length="181" mass="20972">MTDASGPVRAMAIPRPRVSSSSKRRMCFIFGPHRLCFHLVYGIMCQHFRLPRPGREKEPKRHNGCFGYYTTSSGFGTWKSVAHDEKLWYDINHVPQRTEPALTSRMENGMRVGLSPESEKGKEIAALHRRWLTLTGDRYDPARHRGIVELYVMDQRFTAYYDQPLPGCACFLRDTVVHREK</sequence>
<feature type="domain" description="TipAS antibiotic-recognition" evidence="1">
    <location>
        <begin position="99"/>
        <end position="176"/>
    </location>
</feature>
<gene>
    <name evidence="2" type="ORF">IAA67_06310</name>
</gene>
<accession>A0A9D0Z6H6</accession>
<dbReference type="Proteomes" id="UP000886874">
    <property type="component" value="Unassembled WGS sequence"/>
</dbReference>
<reference evidence="2" key="2">
    <citation type="journal article" date="2021" name="PeerJ">
        <title>Extensive microbial diversity within the chicken gut microbiome revealed by metagenomics and culture.</title>
        <authorList>
            <person name="Gilroy R."/>
            <person name="Ravi A."/>
            <person name="Getino M."/>
            <person name="Pursley I."/>
            <person name="Horton D.L."/>
            <person name="Alikhan N.F."/>
            <person name="Baker D."/>
            <person name="Gharbi K."/>
            <person name="Hall N."/>
            <person name="Watson M."/>
            <person name="Adriaenssens E.M."/>
            <person name="Foster-Nyarko E."/>
            <person name="Jarju S."/>
            <person name="Secka A."/>
            <person name="Antonio M."/>
            <person name="Oren A."/>
            <person name="Chaudhuri R.R."/>
            <person name="La Ragione R."/>
            <person name="Hildebrand F."/>
            <person name="Pallen M.J."/>
        </authorList>
    </citation>
    <scope>NUCLEOTIDE SEQUENCE</scope>
    <source>
        <strain evidence="2">ChiSjej2B20-13462</strain>
    </source>
</reference>
<dbReference type="SUPFAM" id="SSF89082">
    <property type="entry name" value="Antibiotic binding domain of TipA-like multidrug resistance regulators"/>
    <property type="match status" value="1"/>
</dbReference>
<evidence type="ECO:0000259" key="1">
    <source>
        <dbReference type="Pfam" id="PF07739"/>
    </source>
</evidence>
<dbReference type="Gene3D" id="1.10.490.50">
    <property type="entry name" value="Antibiotic binding domain of TipA-like multidrug resistance regulators"/>
    <property type="match status" value="1"/>
</dbReference>
<comment type="caution">
    <text evidence="2">The sequence shown here is derived from an EMBL/GenBank/DDBJ whole genome shotgun (WGS) entry which is preliminary data.</text>
</comment>
<reference evidence="2" key="1">
    <citation type="submission" date="2020-10" db="EMBL/GenBank/DDBJ databases">
        <authorList>
            <person name="Gilroy R."/>
        </authorList>
    </citation>
    <scope>NUCLEOTIDE SEQUENCE</scope>
    <source>
        <strain evidence="2">ChiSjej2B20-13462</strain>
    </source>
</reference>
<organism evidence="2 3">
    <name type="scientific">Candidatus Avoscillospira stercorigallinarum</name>
    <dbReference type="NCBI Taxonomy" id="2840708"/>
    <lineage>
        <taxon>Bacteria</taxon>
        <taxon>Bacillati</taxon>
        <taxon>Bacillota</taxon>
        <taxon>Clostridia</taxon>
        <taxon>Eubacteriales</taxon>
        <taxon>Oscillospiraceae</taxon>
        <taxon>Oscillospiraceae incertae sedis</taxon>
        <taxon>Candidatus Avoscillospira</taxon>
    </lineage>
</organism>
<evidence type="ECO:0000313" key="2">
    <source>
        <dbReference type="EMBL" id="HIQ69923.1"/>
    </source>
</evidence>
<proteinExistence type="predicted"/>
<dbReference type="AlphaFoldDB" id="A0A9D0Z6H6"/>
<dbReference type="InterPro" id="IPR012925">
    <property type="entry name" value="TipAS_dom"/>
</dbReference>
<protein>
    <submittedName>
        <fullName evidence="2">TipAS antibiotic-recognition domain-containing protein</fullName>
    </submittedName>
</protein>
<evidence type="ECO:0000313" key="3">
    <source>
        <dbReference type="Proteomes" id="UP000886874"/>
    </source>
</evidence>
<name>A0A9D0Z6H6_9FIRM</name>
<dbReference type="EMBL" id="DVFN01000092">
    <property type="protein sequence ID" value="HIQ69923.1"/>
    <property type="molecule type" value="Genomic_DNA"/>
</dbReference>
<dbReference type="InterPro" id="IPR036244">
    <property type="entry name" value="TipA-like_antibiotic-bd"/>
</dbReference>
<dbReference type="Pfam" id="PF07739">
    <property type="entry name" value="TipAS"/>
    <property type="match status" value="1"/>
</dbReference>